<evidence type="ECO:0000313" key="3">
    <source>
        <dbReference type="Proteomes" id="UP000518266"/>
    </source>
</evidence>
<comment type="caution">
    <text evidence="2">The sequence shown here is derived from an EMBL/GenBank/DDBJ whole genome shotgun (WGS) entry which is preliminary data.</text>
</comment>
<dbReference type="Proteomes" id="UP000518266">
    <property type="component" value="Unassembled WGS sequence"/>
</dbReference>
<sequence length="78" mass="8923">MQQEIIAGTDANITSTHTTASTHITVFRPMTKNGVRAIREPSAIARLRMRRVVTECFRARARTLQIMKRFPGKPREKD</sequence>
<reference evidence="2 3" key="1">
    <citation type="submission" date="2020-03" db="EMBL/GenBank/DDBJ databases">
        <title>Dissostichus mawsoni Genome sequencing and assembly.</title>
        <authorList>
            <person name="Park H."/>
        </authorList>
    </citation>
    <scope>NUCLEOTIDE SEQUENCE [LARGE SCALE GENOMIC DNA]</scope>
    <source>
        <strain evidence="2">DM0001</strain>
        <tissue evidence="2">Muscle</tissue>
    </source>
</reference>
<dbReference type="OrthoDB" id="5980579at2759"/>
<accession>A0A7J5XJY3</accession>
<feature type="compositionally biased region" description="Low complexity" evidence="1">
    <location>
        <begin position="11"/>
        <end position="21"/>
    </location>
</feature>
<gene>
    <name evidence="2" type="ORF">F7725_004726</name>
</gene>
<organism evidence="2 3">
    <name type="scientific">Dissostichus mawsoni</name>
    <name type="common">Antarctic cod</name>
    <dbReference type="NCBI Taxonomy" id="36200"/>
    <lineage>
        <taxon>Eukaryota</taxon>
        <taxon>Metazoa</taxon>
        <taxon>Chordata</taxon>
        <taxon>Craniata</taxon>
        <taxon>Vertebrata</taxon>
        <taxon>Euteleostomi</taxon>
        <taxon>Actinopterygii</taxon>
        <taxon>Neopterygii</taxon>
        <taxon>Teleostei</taxon>
        <taxon>Neoteleostei</taxon>
        <taxon>Acanthomorphata</taxon>
        <taxon>Eupercaria</taxon>
        <taxon>Perciformes</taxon>
        <taxon>Notothenioidei</taxon>
        <taxon>Nototheniidae</taxon>
        <taxon>Dissostichus</taxon>
    </lineage>
</organism>
<keyword evidence="3" id="KW-1185">Reference proteome</keyword>
<evidence type="ECO:0000313" key="2">
    <source>
        <dbReference type="EMBL" id="KAF3837261.1"/>
    </source>
</evidence>
<dbReference type="AlphaFoldDB" id="A0A7J5XJY3"/>
<proteinExistence type="predicted"/>
<dbReference type="EMBL" id="JAAKFY010000023">
    <property type="protein sequence ID" value="KAF3837261.1"/>
    <property type="molecule type" value="Genomic_DNA"/>
</dbReference>
<protein>
    <submittedName>
        <fullName evidence="2">Uncharacterized protein</fullName>
    </submittedName>
</protein>
<feature type="region of interest" description="Disordered" evidence="1">
    <location>
        <begin position="1"/>
        <end position="21"/>
    </location>
</feature>
<evidence type="ECO:0000256" key="1">
    <source>
        <dbReference type="SAM" id="MobiDB-lite"/>
    </source>
</evidence>
<name>A0A7J5XJY3_DISMA</name>